<proteinExistence type="predicted"/>
<sequence>MDTKSTLLVILHHANEVTDHHLEGTFKLMKNAVQRVSSEEIDWHLMNGLSDEDILLLLLLHDTDLSVQYRPSHIEEMVRFIVELGNSYQLGPKTYTLH</sequence>
<dbReference type="AlphaFoldDB" id="A0AAN1KQF5"/>
<dbReference type="KEGG" id="vsh:BSZ05_22000"/>
<dbReference type="EMBL" id="CP018309">
    <property type="protein sequence ID" value="ASI92475.1"/>
    <property type="molecule type" value="Genomic_DNA"/>
</dbReference>
<name>A0AAN1KQF5_9VIBR</name>
<accession>A0AAN1KQF5</accession>
<gene>
    <name evidence="1" type="ORF">BSZ05_22000</name>
</gene>
<reference evidence="2" key="1">
    <citation type="submission" date="2016-12" db="EMBL/GenBank/DDBJ databases">
        <title>Comparative genomic analysis reveals the diversity, evolution, and environmental adaptation strategies of the genus Vibrio.</title>
        <authorList>
            <person name="Lin H."/>
            <person name="Wang X."/>
            <person name="Zhang X.-H."/>
        </authorList>
    </citation>
    <scope>NUCLEOTIDE SEQUENCE [LARGE SCALE GENOMIC DNA]</scope>
    <source>
        <strain evidence="2">QT6D1</strain>
    </source>
</reference>
<dbReference type="Proteomes" id="UP000197092">
    <property type="component" value="Chromosome 2"/>
</dbReference>
<protein>
    <submittedName>
        <fullName evidence="1">Uncharacterized protein</fullName>
    </submittedName>
</protein>
<evidence type="ECO:0000313" key="2">
    <source>
        <dbReference type="Proteomes" id="UP000197092"/>
    </source>
</evidence>
<dbReference type="RefSeq" id="WP_088878417.1">
    <property type="nucleotide sequence ID" value="NZ_CP018309.1"/>
</dbReference>
<evidence type="ECO:0000313" key="1">
    <source>
        <dbReference type="EMBL" id="ASI92475.1"/>
    </source>
</evidence>
<organism evidence="1 2">
    <name type="scientific">Vibrio mediterranei</name>
    <dbReference type="NCBI Taxonomy" id="689"/>
    <lineage>
        <taxon>Bacteria</taxon>
        <taxon>Pseudomonadati</taxon>
        <taxon>Pseudomonadota</taxon>
        <taxon>Gammaproteobacteria</taxon>
        <taxon>Vibrionales</taxon>
        <taxon>Vibrionaceae</taxon>
        <taxon>Vibrio</taxon>
    </lineage>
</organism>